<accession>A0A672M559</accession>
<dbReference type="InterPro" id="IPR013024">
    <property type="entry name" value="GGCT-like"/>
</dbReference>
<gene>
    <name evidence="9" type="primary">LOC107571426</name>
</gene>
<dbReference type="Proteomes" id="UP000472262">
    <property type="component" value="Unassembled WGS sequence"/>
</dbReference>
<evidence type="ECO:0000256" key="4">
    <source>
        <dbReference type="ARBA" id="ARBA00057733"/>
    </source>
</evidence>
<feature type="signal peptide" evidence="7">
    <location>
        <begin position="1"/>
        <end position="17"/>
    </location>
</feature>
<dbReference type="GO" id="GO:0042219">
    <property type="term" value="P:modified amino acid catabolic process"/>
    <property type="evidence" value="ECO:0007669"/>
    <property type="project" value="UniProtKB-UniRule"/>
</dbReference>
<dbReference type="OrthoDB" id="113620at2759"/>
<organism evidence="9 10">
    <name type="scientific">Sinocyclocheilus grahami</name>
    <name type="common">Dianchi golden-line fish</name>
    <name type="synonym">Barbus grahami</name>
    <dbReference type="NCBI Taxonomy" id="75366"/>
    <lineage>
        <taxon>Eukaryota</taxon>
        <taxon>Metazoa</taxon>
        <taxon>Chordata</taxon>
        <taxon>Craniata</taxon>
        <taxon>Vertebrata</taxon>
        <taxon>Euteleostomi</taxon>
        <taxon>Actinopterygii</taxon>
        <taxon>Neopterygii</taxon>
        <taxon>Teleostei</taxon>
        <taxon>Ostariophysi</taxon>
        <taxon>Cypriniformes</taxon>
        <taxon>Cyprinidae</taxon>
        <taxon>Cyprininae</taxon>
        <taxon>Sinocyclocheilus</taxon>
    </lineage>
</organism>
<sequence>MMKVFIIIVSLIVNVVCTVVHMHHVFVYGTLKKGQPNHFEMLDAANGQAKLLARTRTVERFPLVIATNNNYPFLLNKTGTGQRVHGEIYCVDQKMLDFLDEFEDVPKLYQRTTVQLEVQAGDGEGENTLKPGSIVEAFMYSTNKYKPEWLQKPTYESYDTYGDHGLQYHEDTNPE</sequence>
<dbReference type="PANTHER" id="PTHR12510">
    <property type="entry name" value="TROPONIN C-AKIN-1 PROTEIN"/>
    <property type="match status" value="1"/>
</dbReference>
<reference evidence="9" key="1">
    <citation type="submission" date="2025-08" db="UniProtKB">
        <authorList>
            <consortium name="Ensembl"/>
        </authorList>
    </citation>
    <scope>IDENTIFICATION</scope>
</reference>
<dbReference type="Gene3D" id="3.10.490.10">
    <property type="entry name" value="Gamma-glutamyl cyclotransferase-like"/>
    <property type="match status" value="1"/>
</dbReference>
<dbReference type="GO" id="GO:0005829">
    <property type="term" value="C:cytosol"/>
    <property type="evidence" value="ECO:0007669"/>
    <property type="project" value="TreeGrafter"/>
</dbReference>
<dbReference type="OMA" id="EKVPTMY"/>
<protein>
    <recommendedName>
        <fullName evidence="6">Gamma-glutamylaminecyclotransferase</fullName>
        <ecNumber evidence="6">4.3.2.8</ecNumber>
    </recommendedName>
</protein>
<evidence type="ECO:0000256" key="1">
    <source>
        <dbReference type="ARBA" id="ARBA00001684"/>
    </source>
</evidence>
<keyword evidence="3 6" id="KW-0456">Lyase</keyword>
<evidence type="ECO:0000313" key="10">
    <source>
        <dbReference type="Proteomes" id="UP000472262"/>
    </source>
</evidence>
<dbReference type="RefSeq" id="XP_016113237.1">
    <property type="nucleotide sequence ID" value="XM_016257751.1"/>
</dbReference>
<dbReference type="AlphaFoldDB" id="A0A672M559"/>
<dbReference type="InterPro" id="IPR009288">
    <property type="entry name" value="AIG2-like_dom"/>
</dbReference>
<reference evidence="9" key="2">
    <citation type="submission" date="2025-09" db="UniProtKB">
        <authorList>
            <consortium name="Ensembl"/>
        </authorList>
    </citation>
    <scope>IDENTIFICATION</scope>
</reference>
<name>A0A672M559_SINGR</name>
<evidence type="ECO:0000256" key="6">
    <source>
        <dbReference type="RuleBase" id="RU367036"/>
    </source>
</evidence>
<dbReference type="Ensembl" id="ENSSGRT00000034027.1">
    <property type="protein sequence ID" value="ENSSGRP00000031700.1"/>
    <property type="gene ID" value="ENSSGRG00000017794.1"/>
</dbReference>
<evidence type="ECO:0000256" key="5">
    <source>
        <dbReference type="PIRSR" id="PIRSR639126-1"/>
    </source>
</evidence>
<feature type="active site" description="Proton acceptor" evidence="5">
    <location>
        <position position="103"/>
    </location>
</feature>
<comment type="function">
    <text evidence="4">May contribute to degradation of proteins cross-linked by transglutaminases by degrading the cross-link between a lysine and a glutamic acid residue. Catalyzes the formation of 5-oxo-L-proline from L-gamma-glutamyl-L-epsilon-lysine.</text>
</comment>
<comment type="catalytic activity">
    <reaction evidence="1 6">
        <text>epsilon-(gamma-L-glutamyl)-L-lysine = 5-oxo-L-proline + L-lysine</text>
        <dbReference type="Rhea" id="RHEA:16961"/>
        <dbReference type="ChEBI" id="CHEBI:32551"/>
        <dbReference type="ChEBI" id="CHEBI:58402"/>
        <dbReference type="ChEBI" id="CHEBI:133752"/>
        <dbReference type="EC" id="4.3.2.8"/>
    </reaction>
</comment>
<dbReference type="GeneID" id="107571426"/>
<evidence type="ECO:0000259" key="8">
    <source>
        <dbReference type="Pfam" id="PF06094"/>
    </source>
</evidence>
<dbReference type="PANTHER" id="PTHR12510:SF4">
    <property type="entry name" value="GAMMA-GLUTAMYLAMINECYCLOTRANSFERASE"/>
    <property type="match status" value="1"/>
</dbReference>
<feature type="domain" description="Gamma-glutamylcyclotransferase AIG2-like" evidence="8">
    <location>
        <begin position="25"/>
        <end position="158"/>
    </location>
</feature>
<dbReference type="EC" id="4.3.2.8" evidence="6"/>
<dbReference type="InParanoid" id="A0A672M559"/>
<dbReference type="InterPro" id="IPR036568">
    <property type="entry name" value="GGCT-like_sf"/>
</dbReference>
<dbReference type="Pfam" id="PF06094">
    <property type="entry name" value="GGACT"/>
    <property type="match status" value="1"/>
</dbReference>
<dbReference type="FunCoup" id="A0A672M559">
    <property type="interactions" value="307"/>
</dbReference>
<dbReference type="FunFam" id="3.10.490.10:FF:000008">
    <property type="entry name" value="Gamma-glutamylaminecyclotransferase A"/>
    <property type="match status" value="1"/>
</dbReference>
<comment type="similarity">
    <text evidence="2 6">Belongs to the gamma-glutamylcyclotransferase family.</text>
</comment>
<dbReference type="KEGG" id="sgh:107571426"/>
<feature type="chain" id="PRO_5025506561" description="Gamma-glutamylaminecyclotransferase" evidence="7">
    <location>
        <begin position="18"/>
        <end position="175"/>
    </location>
</feature>
<dbReference type="GO" id="GO:0061929">
    <property type="term" value="F:gamma-glutamylaminecyclotransferase activity"/>
    <property type="evidence" value="ECO:0007669"/>
    <property type="project" value="UniProtKB-UniRule"/>
</dbReference>
<dbReference type="CDD" id="cd06661">
    <property type="entry name" value="GGCT_like"/>
    <property type="match status" value="1"/>
</dbReference>
<dbReference type="InterPro" id="IPR039126">
    <property type="entry name" value="GGACT"/>
</dbReference>
<dbReference type="SUPFAM" id="SSF110857">
    <property type="entry name" value="Gamma-glutamyl cyclotransferase-like"/>
    <property type="match status" value="1"/>
</dbReference>
<evidence type="ECO:0000256" key="2">
    <source>
        <dbReference type="ARBA" id="ARBA00008861"/>
    </source>
</evidence>
<keyword evidence="10" id="KW-1185">Reference proteome</keyword>
<proteinExistence type="inferred from homology"/>
<evidence type="ECO:0000313" key="9">
    <source>
        <dbReference type="Ensembl" id="ENSSGRP00000031700.1"/>
    </source>
</evidence>
<evidence type="ECO:0000256" key="7">
    <source>
        <dbReference type="SAM" id="SignalP"/>
    </source>
</evidence>
<evidence type="ECO:0000256" key="3">
    <source>
        <dbReference type="ARBA" id="ARBA00023239"/>
    </source>
</evidence>
<keyword evidence="7" id="KW-0732">Signal</keyword>